<reference evidence="2" key="1">
    <citation type="journal article" date="2020" name="Fungal Divers.">
        <title>Resolving the Mortierellaceae phylogeny through synthesis of multi-gene phylogenetics and phylogenomics.</title>
        <authorList>
            <person name="Vandepol N."/>
            <person name="Liber J."/>
            <person name="Desiro A."/>
            <person name="Na H."/>
            <person name="Kennedy M."/>
            <person name="Barry K."/>
            <person name="Grigoriev I.V."/>
            <person name="Miller A.N."/>
            <person name="O'Donnell K."/>
            <person name="Stajich J.E."/>
            <person name="Bonito G."/>
        </authorList>
    </citation>
    <scope>NUCLEOTIDE SEQUENCE</scope>
    <source>
        <strain evidence="2">NVP1</strain>
    </source>
</reference>
<feature type="region of interest" description="Disordered" evidence="1">
    <location>
        <begin position="1290"/>
        <end position="1313"/>
    </location>
</feature>
<feature type="region of interest" description="Disordered" evidence="1">
    <location>
        <begin position="1408"/>
        <end position="1438"/>
    </location>
</feature>
<name>A0A9P5SGF5_9FUNG</name>
<feature type="region of interest" description="Disordered" evidence="1">
    <location>
        <begin position="55"/>
        <end position="94"/>
    </location>
</feature>
<feature type="region of interest" description="Disordered" evidence="1">
    <location>
        <begin position="1689"/>
        <end position="1789"/>
    </location>
</feature>
<feature type="compositionally biased region" description="Basic and acidic residues" evidence="1">
    <location>
        <begin position="1181"/>
        <end position="1193"/>
    </location>
</feature>
<organism evidence="2 3">
    <name type="scientific">Podila minutissima</name>
    <dbReference type="NCBI Taxonomy" id="64525"/>
    <lineage>
        <taxon>Eukaryota</taxon>
        <taxon>Fungi</taxon>
        <taxon>Fungi incertae sedis</taxon>
        <taxon>Mucoromycota</taxon>
        <taxon>Mortierellomycotina</taxon>
        <taxon>Mortierellomycetes</taxon>
        <taxon>Mortierellales</taxon>
        <taxon>Mortierellaceae</taxon>
        <taxon>Podila</taxon>
    </lineage>
</organism>
<accession>A0A9P5SGF5</accession>
<protein>
    <submittedName>
        <fullName evidence="2">Uncharacterized protein</fullName>
    </submittedName>
</protein>
<feature type="compositionally biased region" description="Basic residues" evidence="1">
    <location>
        <begin position="1292"/>
        <end position="1303"/>
    </location>
</feature>
<feature type="region of interest" description="Disordered" evidence="1">
    <location>
        <begin position="1827"/>
        <end position="1864"/>
    </location>
</feature>
<dbReference type="Proteomes" id="UP000696485">
    <property type="component" value="Unassembled WGS sequence"/>
</dbReference>
<feature type="region of interest" description="Disordered" evidence="1">
    <location>
        <begin position="647"/>
        <end position="667"/>
    </location>
</feature>
<feature type="compositionally biased region" description="Basic residues" evidence="1">
    <location>
        <begin position="1168"/>
        <end position="1180"/>
    </location>
</feature>
<feature type="compositionally biased region" description="Basic and acidic residues" evidence="1">
    <location>
        <begin position="1689"/>
        <end position="1701"/>
    </location>
</feature>
<feature type="region of interest" description="Disordered" evidence="1">
    <location>
        <begin position="1"/>
        <end position="43"/>
    </location>
</feature>
<feature type="region of interest" description="Disordered" evidence="1">
    <location>
        <begin position="223"/>
        <end position="257"/>
    </location>
</feature>
<feature type="region of interest" description="Disordered" evidence="1">
    <location>
        <begin position="1119"/>
        <end position="1193"/>
    </location>
</feature>
<feature type="compositionally biased region" description="Basic and acidic residues" evidence="1">
    <location>
        <begin position="717"/>
        <end position="726"/>
    </location>
</feature>
<comment type="caution">
    <text evidence="2">The sequence shown here is derived from an EMBL/GenBank/DDBJ whole genome shotgun (WGS) entry which is preliminary data.</text>
</comment>
<proteinExistence type="predicted"/>
<feature type="compositionally biased region" description="Polar residues" evidence="1">
    <location>
        <begin position="832"/>
        <end position="843"/>
    </location>
</feature>
<feature type="compositionally biased region" description="Basic and acidic residues" evidence="1">
    <location>
        <begin position="223"/>
        <end position="236"/>
    </location>
</feature>
<evidence type="ECO:0000313" key="3">
    <source>
        <dbReference type="Proteomes" id="UP000696485"/>
    </source>
</evidence>
<feature type="compositionally biased region" description="Low complexity" evidence="1">
    <location>
        <begin position="1839"/>
        <end position="1864"/>
    </location>
</feature>
<evidence type="ECO:0000313" key="2">
    <source>
        <dbReference type="EMBL" id="KAF9326480.1"/>
    </source>
</evidence>
<evidence type="ECO:0000256" key="1">
    <source>
        <dbReference type="SAM" id="MobiDB-lite"/>
    </source>
</evidence>
<feature type="compositionally biased region" description="Polar residues" evidence="1">
    <location>
        <begin position="61"/>
        <end position="75"/>
    </location>
</feature>
<feature type="compositionally biased region" description="Polar residues" evidence="1">
    <location>
        <begin position="1419"/>
        <end position="1428"/>
    </location>
</feature>
<feature type="compositionally biased region" description="Low complexity" evidence="1">
    <location>
        <begin position="1129"/>
        <end position="1140"/>
    </location>
</feature>
<feature type="region of interest" description="Disordered" evidence="1">
    <location>
        <begin position="485"/>
        <end position="506"/>
    </location>
</feature>
<feature type="compositionally biased region" description="Basic and acidic residues" evidence="1">
    <location>
        <begin position="292"/>
        <end position="305"/>
    </location>
</feature>
<feature type="region of interest" description="Disordered" evidence="1">
    <location>
        <begin position="881"/>
        <end position="906"/>
    </location>
</feature>
<feature type="region of interest" description="Disordered" evidence="1">
    <location>
        <begin position="823"/>
        <end position="852"/>
    </location>
</feature>
<keyword evidence="3" id="KW-1185">Reference proteome</keyword>
<feature type="compositionally biased region" description="Low complexity" evidence="1">
    <location>
        <begin position="1743"/>
        <end position="1772"/>
    </location>
</feature>
<gene>
    <name evidence="2" type="ORF">BG006_010095</name>
</gene>
<dbReference type="EMBL" id="JAAAUY010000777">
    <property type="protein sequence ID" value="KAF9326480.1"/>
    <property type="molecule type" value="Genomic_DNA"/>
</dbReference>
<feature type="region of interest" description="Disordered" evidence="1">
    <location>
        <begin position="292"/>
        <end position="320"/>
    </location>
</feature>
<feature type="region of interest" description="Disordered" evidence="1">
    <location>
        <begin position="683"/>
        <end position="772"/>
    </location>
</feature>
<sequence length="1864" mass="208532">MARVHIGPKPSTIFSSIGGGRSSGSTTVRFRGQSHGSSHVPPKEFVYREEDFQPLGHASHPTRSSNSGKGTSVPASSHGVHGIHRNPISSTLGLRPENHIRTSLGMNPALFLSRQKARVHVPSSSPPTSEGHAHAVPAHNDSKLKRHIYHVVNDPSDHHNHFRHQCDSEYCMDHNASHEHASHPSSISSYGRLAPHDHTSQAHRATNDNHARTKSPVSNIESLFKEPVTRGSRREPAPTTEEPTFRRRHSQSHRQIPGHAHAVPAHRDGKIKHHLHHLPNNPKDFHNHYRHQCDTNHRTDHNDSHAHHRQPPLHSPKGQVHASMRHWLGIARSHRAYEPLTSMGLNITKPVISANSSSRSELYKQHRRHSTGQELLPASHPIPLVHKHGRNWVLATKKRRASEGSQHDPHRHAPTTPEVHLGALFVDDEHGSRHRSRQIPGHAHAVPAHWDNKLKHYRWHVPNAPTDHHNHYRHQCYSDQCMDHNESHAHHGQSSVEHHSHQGAAPVRHRLEVRRAHHAYVPLTPAGLMIPDEVSPIKESKKKRHISVPSRNCGAQHIKTPDYVHENDGPQEQEQPDGLWTLVFNKNHMQTHQLRAHRILTGTPEMSVTHTRHHHKEPALGHHHHAYPRKVLDTPEMNLEVLLQDPTEFSPRKPSGQGDQRHLGFHSSAPWAPSAYDYTYRHSEEHHPPSIHSFSAPESHHTRAVPAHRGGKLKHQHHEENDPADHHNHHPHQRNDEDCSDHGNSNIHSHGGHSKGDQENHSGFVHYSTPHNRTVGSYDAKWATRLPRHATQTHHKQLQAPGSPELNLGALFHEDAPHDYSAGKTIKHKQSESQISTPASISEQHAHRIGHHHDEPMLSRSTKAAQAMPHRQSYAEAVASTPYRASEHNHSAIHTPQPRAAQRKRADSFHGYVFKIPKSLEKINKRQSRHSHSLRRRSIILSGFREVDPVSRYHPAGMYLAPTSVQHGLASAYSRRPSLTRHRRHYCTASQQQHPYPLMHHTGSARGRTATHIGTRSVKNRFSGPAETKNDLFEGLDTRPAHYQPVQGHVSEHTPVHHSVVPHVAQSASMRHIPSNTGAMPQKKSWYGAEVSVKEGSGPGTLSLGFGFEEVRKAAMEGRPLHAQHASGPSTPVSSTVPSVNEQKDSKSSSTTRTYSDAVAHPRGPAKLTRRPRIKRQRKDARREMKSTLDRSPHQTLRRRLGVLETVRTALSGVRMDLVEDMKLNEFFVEPAGWSTGHEGSAPRSRAGAVVLAGLGGIRYLLDAALNAPTMVARALYAHGQQETEHSTVVHHGQRHHHTHGRSKAVTLKTSRSGSVDLSLYPEEEPNYPRDDGLHAPGIQENPAHPTNVTDCVIEMPYHPPCPGTLMVSRESGNMRLAQGHHLAHHPHYHIQKWSTTSTRLHTHVDHATASHAPVPRSQLDQNLTSNGRYPEENAGYPRTDAYSLHRNPAHPDSVMDIVELPLPLAPMSSLSRPYHHGLYPEENAGYPRTDAFSLHRNPPHPNLQHIVKLPLSSSSSSSSSANLSTLKRWPKAETRSYNHSKAVGLHRPASPLHLYSEEQASYPRDAIHDVASAEYDPRADDAVHQSRVYAPNPYIHRNPVHEIQLNDEDQHAHHDAHPTLTESAAAAVSSGLGGFKAMLQNIHLPDMVVGTLLPEAHGYLQAVQHHAQEHQHEYQDHRPVLRHKEYNGEHGHFEHGHGHGEGSTAHPSRLAVSHGSFVPSEHHRRHVEHFSTSPYPPLHTPSSSSQSTAAAAALAAKHASPVSVLPPESSLTASVIRPPTGFGRGAYEDLGEGETVAWTKTVKTTMDFYELEDDNVDNDDEFSVQNQQHYHHHHHHGGQQQHAQHYQEGQSQAQRARSQQPAR</sequence>